<sequence>MRTKLFISAVAGLVALSGFGLFNAEVPYPKFSTEAHRGGRGIMPENTIPAMKNAIDMGVTTLEMDTHITGDGQVVLSHDEYINPLFSLTADSKEISPDDAKKLILYKMPYTELKRYDVGSKPCSNFPQQKKLKAYMPLLSDLIDSVQTYSKVRHKPQVFYNIETKCSAEGDGLYNPAPDEFVSLLMAVIEKKKITPWVVIQSFDKRTIQIINKKYPKVRTSYLVMEKHTADEYVAELGFTPFIISPYCKIVDAAFVKSCHDKNIKVLPWTANSAEEISRLKSVGVDGIISDYPGLLVGE</sequence>
<dbReference type="InterPro" id="IPR030395">
    <property type="entry name" value="GP_PDE_dom"/>
</dbReference>
<dbReference type="PANTHER" id="PTHR46211:SF14">
    <property type="entry name" value="GLYCEROPHOSPHODIESTER PHOSPHODIESTERASE"/>
    <property type="match status" value="1"/>
</dbReference>
<evidence type="ECO:0000259" key="1">
    <source>
        <dbReference type="PROSITE" id="PS51704"/>
    </source>
</evidence>
<reference evidence="2 3" key="1">
    <citation type="submission" date="2016-07" db="EMBL/GenBank/DDBJ databases">
        <title>Genomic analysis of zinc-resistant bacterium Mucilaginibacter pedocola TBZ30.</title>
        <authorList>
            <person name="Huang J."/>
            <person name="Tang J."/>
        </authorList>
    </citation>
    <scope>NUCLEOTIDE SEQUENCE [LARGE SCALE GENOMIC DNA]</scope>
    <source>
        <strain evidence="2 3">TBZ30</strain>
    </source>
</reference>
<dbReference type="Proteomes" id="UP000189739">
    <property type="component" value="Unassembled WGS sequence"/>
</dbReference>
<comment type="caution">
    <text evidence="2">The sequence shown here is derived from an EMBL/GenBank/DDBJ whole genome shotgun (WGS) entry which is preliminary data.</text>
</comment>
<keyword evidence="3" id="KW-1185">Reference proteome</keyword>
<protein>
    <submittedName>
        <fullName evidence="2">Glycerophosphodiester phosphodiesterase</fullName>
    </submittedName>
</protein>
<feature type="domain" description="GP-PDE" evidence="1">
    <location>
        <begin position="31"/>
        <end position="299"/>
    </location>
</feature>
<dbReference type="AlphaFoldDB" id="A0A1S9P887"/>
<dbReference type="STRING" id="1792845.BC343_16735"/>
<dbReference type="GO" id="GO:0006629">
    <property type="term" value="P:lipid metabolic process"/>
    <property type="evidence" value="ECO:0007669"/>
    <property type="project" value="InterPro"/>
</dbReference>
<dbReference type="GO" id="GO:0008081">
    <property type="term" value="F:phosphoric diester hydrolase activity"/>
    <property type="evidence" value="ECO:0007669"/>
    <property type="project" value="InterPro"/>
</dbReference>
<dbReference type="EMBL" id="MBTF01000037">
    <property type="protein sequence ID" value="OOQ57166.1"/>
    <property type="molecule type" value="Genomic_DNA"/>
</dbReference>
<dbReference type="RefSeq" id="WP_078351040.1">
    <property type="nucleotide sequence ID" value="NZ_MBTF01000037.1"/>
</dbReference>
<dbReference type="PROSITE" id="PS51704">
    <property type="entry name" value="GP_PDE"/>
    <property type="match status" value="1"/>
</dbReference>
<organism evidence="2 3">
    <name type="scientific">Mucilaginibacter pedocola</name>
    <dbReference type="NCBI Taxonomy" id="1792845"/>
    <lineage>
        <taxon>Bacteria</taxon>
        <taxon>Pseudomonadati</taxon>
        <taxon>Bacteroidota</taxon>
        <taxon>Sphingobacteriia</taxon>
        <taxon>Sphingobacteriales</taxon>
        <taxon>Sphingobacteriaceae</taxon>
        <taxon>Mucilaginibacter</taxon>
    </lineage>
</organism>
<evidence type="ECO:0000313" key="2">
    <source>
        <dbReference type="EMBL" id="OOQ57166.1"/>
    </source>
</evidence>
<accession>A0A1S9P887</accession>
<dbReference type="PANTHER" id="PTHR46211">
    <property type="entry name" value="GLYCEROPHOSPHORYL DIESTER PHOSPHODIESTERASE"/>
    <property type="match status" value="1"/>
</dbReference>
<dbReference type="OrthoDB" id="384721at2"/>
<dbReference type="SUPFAM" id="SSF51695">
    <property type="entry name" value="PLC-like phosphodiesterases"/>
    <property type="match status" value="1"/>
</dbReference>
<dbReference type="Gene3D" id="3.20.20.190">
    <property type="entry name" value="Phosphatidylinositol (PI) phosphodiesterase"/>
    <property type="match status" value="1"/>
</dbReference>
<gene>
    <name evidence="2" type="ORF">BC343_16735</name>
</gene>
<dbReference type="InterPro" id="IPR017946">
    <property type="entry name" value="PLC-like_Pdiesterase_TIM-brl"/>
</dbReference>
<evidence type="ECO:0000313" key="3">
    <source>
        <dbReference type="Proteomes" id="UP000189739"/>
    </source>
</evidence>
<proteinExistence type="predicted"/>
<name>A0A1S9P887_9SPHI</name>
<dbReference type="Pfam" id="PF03009">
    <property type="entry name" value="GDPD"/>
    <property type="match status" value="1"/>
</dbReference>